<dbReference type="Pfam" id="PF00485">
    <property type="entry name" value="PRK"/>
    <property type="match status" value="1"/>
</dbReference>
<name>A0A1R4FP02_9MICO</name>
<protein>
    <submittedName>
        <fullName evidence="2">Putative ATP-binding protein</fullName>
    </submittedName>
</protein>
<keyword evidence="2" id="KW-0547">Nucleotide-binding</keyword>
<sequence length="206" mass="23318">MSEPGFPSAPVHDPQLIILGGASGSGKSYLARKFGRPHVELDSFYREIDDDSPELPLPRTEYDEVDWDDDGTYDADHAADAIERLMQHGSVSMPEYSIPVSRRTGTRQVRVTRGPVVAEGIFAGVVMQRLQQRDVALHAWYITEPRAVTALRRFARDVAERRKPIPHLVRRGASLYRAESSLRRQAQEDGFELIRKSRAKRLLRAI</sequence>
<reference evidence="2 3" key="1">
    <citation type="submission" date="2017-02" db="EMBL/GenBank/DDBJ databases">
        <authorList>
            <person name="Peterson S.W."/>
        </authorList>
    </citation>
    <scope>NUCLEOTIDE SEQUENCE [LARGE SCALE GENOMIC DNA]</scope>
    <source>
        <strain evidence="2 3">LMG 22410</strain>
    </source>
</reference>
<dbReference type="GO" id="GO:0016301">
    <property type="term" value="F:kinase activity"/>
    <property type="evidence" value="ECO:0007669"/>
    <property type="project" value="InterPro"/>
</dbReference>
<dbReference type="Gene3D" id="3.40.50.300">
    <property type="entry name" value="P-loop containing nucleotide triphosphate hydrolases"/>
    <property type="match status" value="1"/>
</dbReference>
<dbReference type="GO" id="GO:0005524">
    <property type="term" value="F:ATP binding"/>
    <property type="evidence" value="ECO:0007669"/>
    <property type="project" value="UniProtKB-KW"/>
</dbReference>
<dbReference type="AlphaFoldDB" id="A0A1R4FP02"/>
<dbReference type="GeneID" id="303172689"/>
<feature type="domain" description="Phosphoribulokinase/uridine kinase" evidence="1">
    <location>
        <begin position="17"/>
        <end position="161"/>
    </location>
</feature>
<gene>
    <name evidence="2" type="ORF">CZ674_05620</name>
</gene>
<proteinExistence type="predicted"/>
<keyword evidence="3" id="KW-1185">Reference proteome</keyword>
<dbReference type="SUPFAM" id="SSF52540">
    <property type="entry name" value="P-loop containing nucleoside triphosphate hydrolases"/>
    <property type="match status" value="1"/>
</dbReference>
<keyword evidence="2" id="KW-0067">ATP-binding</keyword>
<dbReference type="RefSeq" id="WP_086991567.1">
    <property type="nucleotide sequence ID" value="NZ_FUHU01000026.1"/>
</dbReference>
<dbReference type="EMBL" id="FUHU01000026">
    <property type="protein sequence ID" value="SJM57645.1"/>
    <property type="molecule type" value="Genomic_DNA"/>
</dbReference>
<organism evidence="2 3">
    <name type="scientific">Agrococcus casei LMG 22410</name>
    <dbReference type="NCBI Taxonomy" id="1255656"/>
    <lineage>
        <taxon>Bacteria</taxon>
        <taxon>Bacillati</taxon>
        <taxon>Actinomycetota</taxon>
        <taxon>Actinomycetes</taxon>
        <taxon>Micrococcales</taxon>
        <taxon>Microbacteriaceae</taxon>
        <taxon>Agrococcus</taxon>
    </lineage>
</organism>
<dbReference type="InterPro" id="IPR027417">
    <property type="entry name" value="P-loop_NTPase"/>
</dbReference>
<evidence type="ECO:0000313" key="2">
    <source>
        <dbReference type="EMBL" id="SJM57645.1"/>
    </source>
</evidence>
<accession>A0A1R4FP02</accession>
<dbReference type="OrthoDB" id="3691767at2"/>
<evidence type="ECO:0000313" key="3">
    <source>
        <dbReference type="Proteomes" id="UP000195787"/>
    </source>
</evidence>
<evidence type="ECO:0000259" key="1">
    <source>
        <dbReference type="Pfam" id="PF00485"/>
    </source>
</evidence>
<dbReference type="InterPro" id="IPR006083">
    <property type="entry name" value="PRK/URK"/>
</dbReference>
<dbReference type="Proteomes" id="UP000195787">
    <property type="component" value="Unassembled WGS sequence"/>
</dbReference>